<dbReference type="RefSeq" id="WP_162670053.1">
    <property type="nucleotide sequence ID" value="NZ_LR593886.1"/>
</dbReference>
<dbReference type="AlphaFoldDB" id="A0A6P2D6A9"/>
<reference evidence="1 2" key="1">
    <citation type="submission" date="2019-05" db="EMBL/GenBank/DDBJ databases">
        <authorList>
            <consortium name="Science for Life Laboratories"/>
        </authorList>
    </citation>
    <scope>NUCLEOTIDE SEQUENCE [LARGE SCALE GENOMIC DNA]</scope>
    <source>
        <strain evidence="1">Soil9</strain>
    </source>
</reference>
<dbReference type="KEGG" id="gms:SOIL9_20500"/>
<protein>
    <submittedName>
        <fullName evidence="1">Uncharacterized protein</fullName>
    </submittedName>
</protein>
<dbReference type="EMBL" id="LR593886">
    <property type="protein sequence ID" value="VTR95664.1"/>
    <property type="molecule type" value="Genomic_DNA"/>
</dbReference>
<proteinExistence type="predicted"/>
<accession>A0A6P2D6A9</accession>
<dbReference type="Proteomes" id="UP000464178">
    <property type="component" value="Chromosome"/>
</dbReference>
<name>A0A6P2D6A9_9BACT</name>
<evidence type="ECO:0000313" key="1">
    <source>
        <dbReference type="EMBL" id="VTR95664.1"/>
    </source>
</evidence>
<sequence length="426" mass="47363">MARRKLDLAETIRTALAKPEAASLSEALEPWDDKELTLADAEGLVSALAAITDVKPLIDAKIHGETGTPLQTLAVLFQNESSDDATRLLRDRGMTELMRLFDEAIAVPECPSDPILTICKMFAVYVSKPGLERIVAAVRRFPDEYMWEIVFGVFADEGHPLSTELIDRLRDPLPTDFAAVAYLDLVNAAAREKRLDAHPFDTEEGHKRLETWLADSNSEHFSYAHSAAAALPFIESKARNSLASLAMDHSDTGVQMEAAWASAYRGGTAGLTVLARMCEDPHHSIMAQQYLEELEQSDRVPAAAREPDFNALAQMCQWLRHPNEFGEPPTEVTLFDTRELDWPPTNDRRRVWLFKYTYAGRNEDGTDEVGLGMVGSITFALFGETNATMSPEDAYAIHCCWELDVNDDPRAPKKRSVKAGRKLLGI</sequence>
<keyword evidence="2" id="KW-1185">Reference proteome</keyword>
<organism evidence="1 2">
    <name type="scientific">Gemmata massiliana</name>
    <dbReference type="NCBI Taxonomy" id="1210884"/>
    <lineage>
        <taxon>Bacteria</taxon>
        <taxon>Pseudomonadati</taxon>
        <taxon>Planctomycetota</taxon>
        <taxon>Planctomycetia</taxon>
        <taxon>Gemmatales</taxon>
        <taxon>Gemmataceae</taxon>
        <taxon>Gemmata</taxon>
    </lineage>
</organism>
<evidence type="ECO:0000313" key="2">
    <source>
        <dbReference type="Proteomes" id="UP000464178"/>
    </source>
</evidence>
<gene>
    <name evidence="1" type="ORF">SOIL9_20500</name>
</gene>